<evidence type="ECO:0000259" key="8">
    <source>
        <dbReference type="PROSITE" id="PS50151"/>
    </source>
</evidence>
<reference evidence="11 12" key="1">
    <citation type="submission" date="2017-10" db="EMBL/GenBank/DDBJ databases">
        <title>Genomics of the genus Arcobacter.</title>
        <authorList>
            <person name="Perez-Cataluna A."/>
            <person name="Figueras M.J."/>
        </authorList>
    </citation>
    <scope>NUCLEOTIDE SEQUENCE [LARGE SCALE GENOMIC DNA]</scope>
    <source>
        <strain evidence="11 12">F26</strain>
    </source>
</reference>
<dbReference type="CDD" id="cd10434">
    <property type="entry name" value="GIY-YIG_UvrC_Cho"/>
    <property type="match status" value="1"/>
</dbReference>
<sequence length="616" mass="72166">MNLLEKLKQLPQDAGVYQYFDKNGHLLYIGKAKVLKNRVKSYFKFSPKLLPSDKLGPRIYKMISEVESLEWIVVPNEHDALILENSLIKQLKPKYNILLRDDKTYPYIFIDYNEDFPRLEITRRVYKEKNIKYFGPYSSGAKDMLDSIYEIVPLVQKKSCVKGKTACLFHQIQKCLAPCENKVSKEEYAKIVENALEYIYNKTKLIFKLNEKMLQYSNDFRFEEAMTLRDRIKTIEKSQIKSGIDLATNEDIDIFAITSTNKKAVVVRMFIRDGKIASSSHDFLKIDNFEEEFEFDYEEAYKRAIINYYDNEIPLLPKEILVGIELDDTTELEEFLQIRFNKKIKILNPKKDKKKDIVQIALSNCDELLRIDSSKNETNIYEELKELFNLQTLPFRIESFDNSHMMGQATVGAMIVWDENLNSFDKKAFRHYNLESKDEYSQMREMLIRRVESFEKNPAPDLWIIDGGETLLKLAYDIVLSVGVNLDIIAIAKEKVDAKAHRAKGAAKDIVHYKDKNGEFKNFRLSTSDKRLQFVQRQRDEAHRFVINFHKKQKRTQDKQISLLQIKGIGEAKIKKLLLYFGEFEKIKTASIEELKNVLNEKDAITILNYFTESKD</sequence>
<dbReference type="Gene3D" id="3.30.420.340">
    <property type="entry name" value="UvrC, RNAse H endonuclease domain"/>
    <property type="match status" value="1"/>
</dbReference>
<dbReference type="InterPro" id="IPR004791">
    <property type="entry name" value="UvrC"/>
</dbReference>
<organism evidence="11 12">
    <name type="scientific">Arcobacter cloacae</name>
    <dbReference type="NCBI Taxonomy" id="1054034"/>
    <lineage>
        <taxon>Bacteria</taxon>
        <taxon>Pseudomonadati</taxon>
        <taxon>Campylobacterota</taxon>
        <taxon>Epsilonproteobacteria</taxon>
        <taxon>Campylobacterales</taxon>
        <taxon>Arcobacteraceae</taxon>
        <taxon>Arcobacter</taxon>
    </lineage>
</organism>
<dbReference type="EMBL" id="PDJZ01000006">
    <property type="protein sequence ID" value="RXJ84111.1"/>
    <property type="molecule type" value="Genomic_DNA"/>
</dbReference>
<dbReference type="InterPro" id="IPR038476">
    <property type="entry name" value="UvrC_RNase_H_dom_sf"/>
</dbReference>
<dbReference type="RefSeq" id="WP_128986542.1">
    <property type="nucleotide sequence ID" value="NZ_PDJZ01000006.1"/>
</dbReference>
<accession>A0A4Q0ZGL1</accession>
<dbReference type="HAMAP" id="MF_00203">
    <property type="entry name" value="UvrC"/>
    <property type="match status" value="1"/>
</dbReference>
<proteinExistence type="inferred from homology"/>
<keyword evidence="4 7" id="KW-0267">Excision nuclease</keyword>
<dbReference type="Gene3D" id="3.40.1440.10">
    <property type="entry name" value="GIY-YIG endonuclease"/>
    <property type="match status" value="1"/>
</dbReference>
<evidence type="ECO:0000313" key="12">
    <source>
        <dbReference type="Proteomes" id="UP000290870"/>
    </source>
</evidence>
<gene>
    <name evidence="7" type="primary">uvrC</name>
    <name evidence="11" type="ORF">CRU90_06850</name>
</gene>
<dbReference type="InterPro" id="IPR010994">
    <property type="entry name" value="RuvA_2-like"/>
</dbReference>
<feature type="domain" description="GIY-YIG" evidence="9">
    <location>
        <begin position="12"/>
        <end position="97"/>
    </location>
</feature>
<dbReference type="PROSITE" id="PS50165">
    <property type="entry name" value="UVRC"/>
    <property type="match status" value="1"/>
</dbReference>
<evidence type="ECO:0000259" key="9">
    <source>
        <dbReference type="PROSITE" id="PS50164"/>
    </source>
</evidence>
<dbReference type="Gene3D" id="4.10.860.10">
    <property type="entry name" value="UVR domain"/>
    <property type="match status" value="1"/>
</dbReference>
<dbReference type="SUPFAM" id="SSF47781">
    <property type="entry name" value="RuvA domain 2-like"/>
    <property type="match status" value="1"/>
</dbReference>
<dbReference type="PANTHER" id="PTHR30562">
    <property type="entry name" value="UVRC/OXIDOREDUCTASE"/>
    <property type="match status" value="1"/>
</dbReference>
<evidence type="ECO:0000256" key="1">
    <source>
        <dbReference type="ARBA" id="ARBA00022490"/>
    </source>
</evidence>
<dbReference type="GO" id="GO:0003677">
    <property type="term" value="F:DNA binding"/>
    <property type="evidence" value="ECO:0007669"/>
    <property type="project" value="UniProtKB-UniRule"/>
</dbReference>
<keyword evidence="3 7" id="KW-0228">DNA excision</keyword>
<comment type="subcellular location">
    <subcellularLocation>
        <location evidence="7">Cytoplasm</location>
    </subcellularLocation>
</comment>
<comment type="caution">
    <text evidence="11">The sequence shown here is derived from an EMBL/GenBank/DDBJ whole genome shotgun (WGS) entry which is preliminary data.</text>
</comment>
<comment type="function">
    <text evidence="7">The UvrABC repair system catalyzes the recognition and processing of DNA lesions. UvrC both incises the 5' and 3' sides of the lesion. The N-terminal half is responsible for the 3' incision and the C-terminal half is responsible for the 5' incision.</text>
</comment>
<keyword evidence="5 7" id="KW-0234">DNA repair</keyword>
<dbReference type="Pfam" id="PF02151">
    <property type="entry name" value="UVR"/>
    <property type="match status" value="1"/>
</dbReference>
<dbReference type="Pfam" id="PF08459">
    <property type="entry name" value="UvrC_RNaseH_dom"/>
    <property type="match status" value="1"/>
</dbReference>
<dbReference type="InterPro" id="IPR035901">
    <property type="entry name" value="GIY-YIG_endonuc_sf"/>
</dbReference>
<dbReference type="GO" id="GO:0005737">
    <property type="term" value="C:cytoplasm"/>
    <property type="evidence" value="ECO:0007669"/>
    <property type="project" value="UniProtKB-SubCell"/>
</dbReference>
<dbReference type="NCBIfam" id="TIGR00194">
    <property type="entry name" value="uvrC"/>
    <property type="match status" value="1"/>
</dbReference>
<dbReference type="InterPro" id="IPR036876">
    <property type="entry name" value="UVR_dom_sf"/>
</dbReference>
<dbReference type="InterPro" id="IPR001943">
    <property type="entry name" value="UVR_dom"/>
</dbReference>
<comment type="subunit">
    <text evidence="7">Interacts with UvrB in an incision complex.</text>
</comment>
<dbReference type="GO" id="GO:0006289">
    <property type="term" value="P:nucleotide-excision repair"/>
    <property type="evidence" value="ECO:0007669"/>
    <property type="project" value="UniProtKB-UniRule"/>
</dbReference>
<dbReference type="GO" id="GO:0009380">
    <property type="term" value="C:excinuclease repair complex"/>
    <property type="evidence" value="ECO:0007669"/>
    <property type="project" value="InterPro"/>
</dbReference>
<keyword evidence="1 7" id="KW-0963">Cytoplasm</keyword>
<dbReference type="SMART" id="SM00465">
    <property type="entry name" value="GIYc"/>
    <property type="match status" value="1"/>
</dbReference>
<dbReference type="InterPro" id="IPR047296">
    <property type="entry name" value="GIY-YIG_UvrC_Cho"/>
</dbReference>
<evidence type="ECO:0000256" key="4">
    <source>
        <dbReference type="ARBA" id="ARBA00022881"/>
    </source>
</evidence>
<dbReference type="FunFam" id="3.40.1440.10:FF:000001">
    <property type="entry name" value="UvrABC system protein C"/>
    <property type="match status" value="1"/>
</dbReference>
<feature type="domain" description="UvrC family homology region profile" evidence="10">
    <location>
        <begin position="254"/>
        <end position="479"/>
    </location>
</feature>
<keyword evidence="6 7" id="KW-0742">SOS response</keyword>
<dbReference type="InterPro" id="IPR000305">
    <property type="entry name" value="GIY-YIG_endonuc"/>
</dbReference>
<dbReference type="SUPFAM" id="SSF82771">
    <property type="entry name" value="GIY-YIG endonuclease"/>
    <property type="match status" value="1"/>
</dbReference>
<dbReference type="InterPro" id="IPR050066">
    <property type="entry name" value="UvrABC_protein_C"/>
</dbReference>
<dbReference type="PROSITE" id="PS50151">
    <property type="entry name" value="UVR"/>
    <property type="match status" value="1"/>
</dbReference>
<protein>
    <recommendedName>
        <fullName evidence="7">UvrABC system protein C</fullName>
        <shortName evidence="7">Protein UvrC</shortName>
    </recommendedName>
    <alternativeName>
        <fullName evidence="7">Excinuclease ABC subunit C</fullName>
    </alternativeName>
</protein>
<evidence type="ECO:0000256" key="2">
    <source>
        <dbReference type="ARBA" id="ARBA00022763"/>
    </source>
</evidence>
<evidence type="ECO:0000256" key="5">
    <source>
        <dbReference type="ARBA" id="ARBA00023204"/>
    </source>
</evidence>
<dbReference type="Pfam" id="PF01541">
    <property type="entry name" value="GIY-YIG"/>
    <property type="match status" value="1"/>
</dbReference>
<comment type="similarity">
    <text evidence="7">Belongs to the UvrC family.</text>
</comment>
<dbReference type="GO" id="GO:0009432">
    <property type="term" value="P:SOS response"/>
    <property type="evidence" value="ECO:0007669"/>
    <property type="project" value="UniProtKB-UniRule"/>
</dbReference>
<dbReference type="Gene3D" id="1.10.150.20">
    <property type="entry name" value="5' to 3' exonuclease, C-terminal subdomain"/>
    <property type="match status" value="1"/>
</dbReference>
<name>A0A4Q0ZGL1_9BACT</name>
<dbReference type="GO" id="GO:0009381">
    <property type="term" value="F:excinuclease ABC activity"/>
    <property type="evidence" value="ECO:0007669"/>
    <property type="project" value="UniProtKB-UniRule"/>
</dbReference>
<feature type="domain" description="UVR" evidence="8">
    <location>
        <begin position="203"/>
        <end position="238"/>
    </location>
</feature>
<evidence type="ECO:0000259" key="10">
    <source>
        <dbReference type="PROSITE" id="PS50165"/>
    </source>
</evidence>
<dbReference type="SUPFAM" id="SSF46600">
    <property type="entry name" value="C-terminal UvrC-binding domain of UvrB"/>
    <property type="match status" value="1"/>
</dbReference>
<dbReference type="PROSITE" id="PS50164">
    <property type="entry name" value="GIY_YIG"/>
    <property type="match status" value="1"/>
</dbReference>
<evidence type="ECO:0000256" key="3">
    <source>
        <dbReference type="ARBA" id="ARBA00022769"/>
    </source>
</evidence>
<keyword evidence="2 7" id="KW-0227">DNA damage</keyword>
<evidence type="ECO:0000313" key="11">
    <source>
        <dbReference type="EMBL" id="RXJ84111.1"/>
    </source>
</evidence>
<evidence type="ECO:0000256" key="6">
    <source>
        <dbReference type="ARBA" id="ARBA00023236"/>
    </source>
</evidence>
<dbReference type="AlphaFoldDB" id="A0A4Q0ZGL1"/>
<dbReference type="Proteomes" id="UP000290870">
    <property type="component" value="Unassembled WGS sequence"/>
</dbReference>
<dbReference type="PANTHER" id="PTHR30562:SF1">
    <property type="entry name" value="UVRABC SYSTEM PROTEIN C"/>
    <property type="match status" value="1"/>
</dbReference>
<dbReference type="Pfam" id="PF22920">
    <property type="entry name" value="UvrC_RNaseH"/>
    <property type="match status" value="1"/>
</dbReference>
<dbReference type="OrthoDB" id="9804933at2"/>
<dbReference type="InterPro" id="IPR001162">
    <property type="entry name" value="UvrC_RNase_H_dom"/>
</dbReference>
<evidence type="ECO:0000256" key="7">
    <source>
        <dbReference type="HAMAP-Rule" id="MF_00203"/>
    </source>
</evidence>